<dbReference type="AlphaFoldDB" id="A0A9W6L6Y6"/>
<name>A0A9W6L6Y6_9PSEU</name>
<comment type="caution">
    <text evidence="2">The sequence shown here is derived from an EMBL/GenBank/DDBJ whole genome shotgun (WGS) entry which is preliminary data.</text>
</comment>
<dbReference type="RefSeq" id="WP_037046895.1">
    <property type="nucleotide sequence ID" value="NZ_BAAAUZ010000007.1"/>
</dbReference>
<dbReference type="Pfam" id="PF04480">
    <property type="entry name" value="DUF559"/>
    <property type="match status" value="1"/>
</dbReference>
<protein>
    <recommendedName>
        <fullName evidence="1">DUF559 domain-containing protein</fullName>
    </recommendedName>
</protein>
<dbReference type="EMBL" id="BSFQ01000031">
    <property type="protein sequence ID" value="GLL14408.1"/>
    <property type="molecule type" value="Genomic_DNA"/>
</dbReference>
<dbReference type="InterPro" id="IPR007569">
    <property type="entry name" value="DUF559"/>
</dbReference>
<feature type="domain" description="DUF559" evidence="1">
    <location>
        <begin position="170"/>
        <end position="274"/>
    </location>
</feature>
<evidence type="ECO:0000313" key="3">
    <source>
        <dbReference type="Proteomes" id="UP001143463"/>
    </source>
</evidence>
<proteinExistence type="predicted"/>
<accession>A0A9W6L6Y6</accession>
<dbReference type="Gene3D" id="3.40.960.10">
    <property type="entry name" value="VSR Endonuclease"/>
    <property type="match status" value="1"/>
</dbReference>
<gene>
    <name evidence="2" type="ORF">GCM10017577_55550</name>
</gene>
<reference evidence="2" key="1">
    <citation type="journal article" date="2014" name="Int. J. Syst. Evol. Microbiol.">
        <title>Complete genome sequence of Corynebacterium casei LMG S-19264T (=DSM 44701T), isolated from a smear-ripened cheese.</title>
        <authorList>
            <consortium name="US DOE Joint Genome Institute (JGI-PGF)"/>
            <person name="Walter F."/>
            <person name="Albersmeier A."/>
            <person name="Kalinowski J."/>
            <person name="Ruckert C."/>
        </authorList>
    </citation>
    <scope>NUCLEOTIDE SEQUENCE</scope>
    <source>
        <strain evidence="2">VKM Ac-1069</strain>
    </source>
</reference>
<evidence type="ECO:0000259" key="1">
    <source>
        <dbReference type="Pfam" id="PF04480"/>
    </source>
</evidence>
<organism evidence="2 3">
    <name type="scientific">Pseudonocardia halophobica</name>
    <dbReference type="NCBI Taxonomy" id="29401"/>
    <lineage>
        <taxon>Bacteria</taxon>
        <taxon>Bacillati</taxon>
        <taxon>Actinomycetota</taxon>
        <taxon>Actinomycetes</taxon>
        <taxon>Pseudonocardiales</taxon>
        <taxon>Pseudonocardiaceae</taxon>
        <taxon>Pseudonocardia</taxon>
    </lineage>
</organism>
<sequence length="280" mass="30544">MDLSLPFLGSEATATGSLTRGALRGPRFRRLLPDVYVPADLPVDLAVRARAAAVWAGKGAVVAGWAAAELLGASCGPRDAPVDLIIRGGTTRSPAGVLLRRTRLWSDETTHRAGVEVTTPARTAFDVARWAPDLVEQVAGVDAVAHVWQLEVDRIRSLWRRHLGAHGSADLAEVLRLVDTRAESPMESRIRVALHLAGLPRPRVQHRVGPHRLDLAYPEALLGVEHDGPHHREAEQARRDLEREAFLACAGWRVVRFASWTVLHEPDRIAREVGALLAAS</sequence>
<dbReference type="Proteomes" id="UP001143463">
    <property type="component" value="Unassembled WGS sequence"/>
</dbReference>
<reference evidence="2" key="2">
    <citation type="submission" date="2023-01" db="EMBL/GenBank/DDBJ databases">
        <authorList>
            <person name="Sun Q."/>
            <person name="Evtushenko L."/>
        </authorList>
    </citation>
    <scope>NUCLEOTIDE SEQUENCE</scope>
    <source>
        <strain evidence="2">VKM Ac-1069</strain>
    </source>
</reference>
<dbReference type="InterPro" id="IPR011335">
    <property type="entry name" value="Restrct_endonuc-II-like"/>
</dbReference>
<evidence type="ECO:0000313" key="2">
    <source>
        <dbReference type="EMBL" id="GLL14408.1"/>
    </source>
</evidence>
<dbReference type="SUPFAM" id="SSF52980">
    <property type="entry name" value="Restriction endonuclease-like"/>
    <property type="match status" value="1"/>
</dbReference>
<keyword evidence="3" id="KW-1185">Reference proteome</keyword>